<keyword evidence="3" id="KW-1185">Reference proteome</keyword>
<proteinExistence type="predicted"/>
<reference evidence="2 3" key="1">
    <citation type="journal article" date="2015" name="Nat. Commun.">
        <title>Outbred genome sequencing and CRISPR/Cas9 gene editing in butterflies.</title>
        <authorList>
            <person name="Li X."/>
            <person name="Fan D."/>
            <person name="Zhang W."/>
            <person name="Liu G."/>
            <person name="Zhang L."/>
            <person name="Zhao L."/>
            <person name="Fang X."/>
            <person name="Chen L."/>
            <person name="Dong Y."/>
            <person name="Chen Y."/>
            <person name="Ding Y."/>
            <person name="Zhao R."/>
            <person name="Feng M."/>
            <person name="Zhu Y."/>
            <person name="Feng Y."/>
            <person name="Jiang X."/>
            <person name="Zhu D."/>
            <person name="Xiang H."/>
            <person name="Feng X."/>
            <person name="Li S."/>
            <person name="Wang J."/>
            <person name="Zhang G."/>
            <person name="Kronforst M.R."/>
            <person name="Wang W."/>
        </authorList>
    </citation>
    <scope>NUCLEOTIDE SEQUENCE [LARGE SCALE GENOMIC DNA]</scope>
    <source>
        <strain evidence="2">Ya'a_city_454_Pm</strain>
        <tissue evidence="2">Whole body</tissue>
    </source>
</reference>
<accession>A0A194RFZ1</accession>
<dbReference type="AlphaFoldDB" id="A0A194RFZ1"/>
<feature type="chain" id="PRO_5008265151" description="MAM domain-containing protein" evidence="1">
    <location>
        <begin position="21"/>
        <end position="204"/>
    </location>
</feature>
<name>A0A194RFZ1_PAPMA</name>
<evidence type="ECO:0008006" key="4">
    <source>
        <dbReference type="Google" id="ProtNLM"/>
    </source>
</evidence>
<keyword evidence="1" id="KW-0732">Signal</keyword>
<dbReference type="KEGG" id="pmac:106709162"/>
<sequence>MDRKYLTLLILVCFSILVFGEECVVYTFEDDFDDLFSNEKGVCQGMRMWQLGYYSSISLERPHPLSTTFISPEFLLSCVSSFTFPMSGLGTIEVNLYMDPVSNSDQISVVVHEVVPGSTATVVGNRGISAMAPDFEKGWHSIRIPLTGSGTFDGYVSLMGMAASGSVVLIDSFRYIPPLYDEELCVLYTESNHNCLIRRAGPQK</sequence>
<evidence type="ECO:0000313" key="3">
    <source>
        <dbReference type="Proteomes" id="UP000053240"/>
    </source>
</evidence>
<evidence type="ECO:0000313" key="2">
    <source>
        <dbReference type="EMBL" id="KPJ16517.1"/>
    </source>
</evidence>
<gene>
    <name evidence="2" type="ORF">RR48_08108</name>
</gene>
<dbReference type="EMBL" id="KQ460211">
    <property type="protein sequence ID" value="KPJ16517.1"/>
    <property type="molecule type" value="Genomic_DNA"/>
</dbReference>
<feature type="signal peptide" evidence="1">
    <location>
        <begin position="1"/>
        <end position="20"/>
    </location>
</feature>
<protein>
    <recommendedName>
        <fullName evidence="4">MAM domain-containing protein</fullName>
    </recommendedName>
</protein>
<dbReference type="Proteomes" id="UP000053240">
    <property type="component" value="Unassembled WGS sequence"/>
</dbReference>
<dbReference type="InParanoid" id="A0A194RFZ1"/>
<evidence type="ECO:0000256" key="1">
    <source>
        <dbReference type="SAM" id="SignalP"/>
    </source>
</evidence>
<organism evidence="2 3">
    <name type="scientific">Papilio machaon</name>
    <name type="common">Old World swallowtail butterfly</name>
    <dbReference type="NCBI Taxonomy" id="76193"/>
    <lineage>
        <taxon>Eukaryota</taxon>
        <taxon>Metazoa</taxon>
        <taxon>Ecdysozoa</taxon>
        <taxon>Arthropoda</taxon>
        <taxon>Hexapoda</taxon>
        <taxon>Insecta</taxon>
        <taxon>Pterygota</taxon>
        <taxon>Neoptera</taxon>
        <taxon>Endopterygota</taxon>
        <taxon>Lepidoptera</taxon>
        <taxon>Glossata</taxon>
        <taxon>Ditrysia</taxon>
        <taxon>Papilionoidea</taxon>
        <taxon>Papilionidae</taxon>
        <taxon>Papilioninae</taxon>
        <taxon>Papilio</taxon>
    </lineage>
</organism>